<keyword evidence="3" id="KW-1185">Reference proteome</keyword>
<feature type="compositionally biased region" description="Polar residues" evidence="1">
    <location>
        <begin position="91"/>
        <end position="107"/>
    </location>
</feature>
<evidence type="ECO:0000313" key="2">
    <source>
        <dbReference type="EMBL" id="KAG0583051.1"/>
    </source>
</evidence>
<dbReference type="AlphaFoldDB" id="A0A8T0IJG5"/>
<name>A0A8T0IJG5_CERPU</name>
<protein>
    <submittedName>
        <fullName evidence="2">Uncharacterized protein</fullName>
    </submittedName>
</protein>
<accession>A0A8T0IJG5</accession>
<evidence type="ECO:0000256" key="1">
    <source>
        <dbReference type="SAM" id="MobiDB-lite"/>
    </source>
</evidence>
<gene>
    <name evidence="2" type="ORF">KC19_3G105200</name>
</gene>
<feature type="compositionally biased region" description="Basic residues" evidence="1">
    <location>
        <begin position="67"/>
        <end position="82"/>
    </location>
</feature>
<comment type="caution">
    <text evidence="2">The sequence shown here is derived from an EMBL/GenBank/DDBJ whole genome shotgun (WGS) entry which is preliminary data.</text>
</comment>
<sequence length="107" mass="11659">MAGIAKAKNAYGGLIETTTDRALLPQSLRKNSPRSPPTARLPLPRYRKFLNSKKEKDLNGNLGPGTKKPKSCKGHVPPRHHLMASSPPGMSLTNLTDTHIHTLSTKL</sequence>
<reference evidence="2" key="1">
    <citation type="submission" date="2020-06" db="EMBL/GenBank/DDBJ databases">
        <title>WGS assembly of Ceratodon purpureus strain R40.</title>
        <authorList>
            <person name="Carey S.B."/>
            <person name="Jenkins J."/>
            <person name="Shu S."/>
            <person name="Lovell J.T."/>
            <person name="Sreedasyam A."/>
            <person name="Maumus F."/>
            <person name="Tiley G.P."/>
            <person name="Fernandez-Pozo N."/>
            <person name="Barry K."/>
            <person name="Chen C."/>
            <person name="Wang M."/>
            <person name="Lipzen A."/>
            <person name="Daum C."/>
            <person name="Saski C.A."/>
            <person name="Payton A.C."/>
            <person name="Mcbreen J.C."/>
            <person name="Conrad R.E."/>
            <person name="Kollar L.M."/>
            <person name="Olsson S."/>
            <person name="Huttunen S."/>
            <person name="Landis J.B."/>
            <person name="Wickett N.J."/>
            <person name="Johnson M.G."/>
            <person name="Rensing S.A."/>
            <person name="Grimwood J."/>
            <person name="Schmutz J."/>
            <person name="Mcdaniel S.F."/>
        </authorList>
    </citation>
    <scope>NUCLEOTIDE SEQUENCE</scope>
    <source>
        <strain evidence="2">R40</strain>
    </source>
</reference>
<proteinExistence type="predicted"/>
<feature type="region of interest" description="Disordered" evidence="1">
    <location>
        <begin position="22"/>
        <end position="107"/>
    </location>
</feature>
<dbReference type="Proteomes" id="UP000822688">
    <property type="component" value="Chromosome 3"/>
</dbReference>
<evidence type="ECO:0000313" key="3">
    <source>
        <dbReference type="Proteomes" id="UP000822688"/>
    </source>
</evidence>
<dbReference type="EMBL" id="CM026423">
    <property type="protein sequence ID" value="KAG0583051.1"/>
    <property type="molecule type" value="Genomic_DNA"/>
</dbReference>
<organism evidence="2 3">
    <name type="scientific">Ceratodon purpureus</name>
    <name type="common">Fire moss</name>
    <name type="synonym">Dicranum purpureum</name>
    <dbReference type="NCBI Taxonomy" id="3225"/>
    <lineage>
        <taxon>Eukaryota</taxon>
        <taxon>Viridiplantae</taxon>
        <taxon>Streptophyta</taxon>
        <taxon>Embryophyta</taxon>
        <taxon>Bryophyta</taxon>
        <taxon>Bryophytina</taxon>
        <taxon>Bryopsida</taxon>
        <taxon>Dicranidae</taxon>
        <taxon>Pseudoditrichales</taxon>
        <taxon>Ditrichaceae</taxon>
        <taxon>Ceratodon</taxon>
    </lineage>
</organism>